<evidence type="ECO:0000256" key="9">
    <source>
        <dbReference type="SAM" id="Phobius"/>
    </source>
</evidence>
<dbReference type="FunFam" id="3.40.50.300:FF:000665">
    <property type="entry name" value="ABC transporter A family member 2"/>
    <property type="match status" value="1"/>
</dbReference>
<evidence type="ECO:0000313" key="11">
    <source>
        <dbReference type="EMBL" id="KAI3438523.1"/>
    </source>
</evidence>
<evidence type="ECO:0000256" key="4">
    <source>
        <dbReference type="ARBA" id="ARBA00022692"/>
    </source>
</evidence>
<keyword evidence="12" id="KW-1185">Reference proteome</keyword>
<dbReference type="PANTHER" id="PTHR19229:SF154">
    <property type="entry name" value="ABC TRANSPORTER A FAMILY MEMBER 3-RELATED"/>
    <property type="match status" value="1"/>
</dbReference>
<dbReference type="InterPro" id="IPR017871">
    <property type="entry name" value="ABC_transporter-like_CS"/>
</dbReference>
<gene>
    <name evidence="11" type="ORF">D9Q98_000951</name>
</gene>
<dbReference type="GO" id="GO:0005319">
    <property type="term" value="F:lipid transporter activity"/>
    <property type="evidence" value="ECO:0007669"/>
    <property type="project" value="TreeGrafter"/>
</dbReference>
<evidence type="ECO:0000256" key="5">
    <source>
        <dbReference type="ARBA" id="ARBA00022741"/>
    </source>
</evidence>
<evidence type="ECO:0000259" key="10">
    <source>
        <dbReference type="PROSITE" id="PS50893"/>
    </source>
</evidence>
<evidence type="ECO:0000256" key="8">
    <source>
        <dbReference type="ARBA" id="ARBA00023136"/>
    </source>
</evidence>
<feature type="transmembrane region" description="Helical" evidence="9">
    <location>
        <begin position="487"/>
        <end position="508"/>
    </location>
</feature>
<reference evidence="11" key="2">
    <citation type="submission" date="2020-11" db="EMBL/GenBank/DDBJ databases">
        <authorList>
            <person name="Cecchin M."/>
            <person name="Marcolungo L."/>
            <person name="Rossato M."/>
            <person name="Girolomoni L."/>
            <person name="Cosentino E."/>
            <person name="Cuine S."/>
            <person name="Li-Beisson Y."/>
            <person name="Delledonne M."/>
            <person name="Ballottari M."/>
        </authorList>
    </citation>
    <scope>NUCLEOTIDE SEQUENCE</scope>
    <source>
        <strain evidence="11">211/11P</strain>
        <tissue evidence="11">Whole cell</tissue>
    </source>
</reference>
<dbReference type="CDD" id="cd03263">
    <property type="entry name" value="ABC_subfamily_A"/>
    <property type="match status" value="1"/>
</dbReference>
<comment type="subcellular location">
    <subcellularLocation>
        <location evidence="1">Membrane</location>
        <topology evidence="1">Multi-pass membrane protein</topology>
    </subcellularLocation>
</comment>
<feature type="transmembrane region" description="Helical" evidence="9">
    <location>
        <begin position="540"/>
        <end position="559"/>
    </location>
</feature>
<dbReference type="PROSITE" id="PS00211">
    <property type="entry name" value="ABC_TRANSPORTER_1"/>
    <property type="match status" value="1"/>
</dbReference>
<dbReference type="Gene3D" id="3.40.50.300">
    <property type="entry name" value="P-loop containing nucleotide triphosphate hydrolases"/>
    <property type="match status" value="1"/>
</dbReference>
<dbReference type="GO" id="GO:0005524">
    <property type="term" value="F:ATP binding"/>
    <property type="evidence" value="ECO:0007669"/>
    <property type="project" value="UniProtKB-KW"/>
</dbReference>
<dbReference type="GO" id="GO:0016887">
    <property type="term" value="F:ATP hydrolysis activity"/>
    <property type="evidence" value="ECO:0007669"/>
    <property type="project" value="InterPro"/>
</dbReference>
<reference evidence="11" key="1">
    <citation type="journal article" date="2019" name="Plant J.">
        <title>Chlorella vulgaris genome assembly and annotation reveals the molecular basis for metabolic acclimation to high light conditions.</title>
        <authorList>
            <person name="Cecchin M."/>
            <person name="Marcolungo L."/>
            <person name="Rossato M."/>
            <person name="Girolomoni L."/>
            <person name="Cosentino E."/>
            <person name="Cuine S."/>
            <person name="Li-Beisson Y."/>
            <person name="Delledonne M."/>
            <person name="Ballottari M."/>
        </authorList>
    </citation>
    <scope>NUCLEOTIDE SEQUENCE</scope>
    <source>
        <strain evidence="11">211/11P</strain>
    </source>
</reference>
<protein>
    <recommendedName>
        <fullName evidence="10">ABC transporter domain-containing protein</fullName>
    </recommendedName>
</protein>
<feature type="transmembrane region" description="Helical" evidence="9">
    <location>
        <begin position="515"/>
        <end position="534"/>
    </location>
</feature>
<dbReference type="SUPFAM" id="SSF52540">
    <property type="entry name" value="P-loop containing nucleoside triphosphate hydrolases"/>
    <property type="match status" value="1"/>
</dbReference>
<dbReference type="OrthoDB" id="8061355at2759"/>
<accession>A0A9D4TZ82</accession>
<evidence type="ECO:0000256" key="1">
    <source>
        <dbReference type="ARBA" id="ARBA00004141"/>
    </source>
</evidence>
<dbReference type="PANTHER" id="PTHR19229">
    <property type="entry name" value="ATP-BINDING CASSETTE TRANSPORTER SUBFAMILY A ABCA"/>
    <property type="match status" value="1"/>
</dbReference>
<dbReference type="Pfam" id="PF00005">
    <property type="entry name" value="ABC_tran"/>
    <property type="match status" value="1"/>
</dbReference>
<feature type="transmembrane region" description="Helical" evidence="9">
    <location>
        <begin position="446"/>
        <end position="467"/>
    </location>
</feature>
<evidence type="ECO:0000256" key="2">
    <source>
        <dbReference type="ARBA" id="ARBA00008526"/>
    </source>
</evidence>
<dbReference type="Pfam" id="PF12698">
    <property type="entry name" value="ABC2_membrane_3"/>
    <property type="match status" value="1"/>
</dbReference>
<dbReference type="GO" id="GO:0140359">
    <property type="term" value="F:ABC-type transporter activity"/>
    <property type="evidence" value="ECO:0007669"/>
    <property type="project" value="InterPro"/>
</dbReference>
<dbReference type="InterPro" id="IPR027417">
    <property type="entry name" value="P-loop_NTPase"/>
</dbReference>
<organism evidence="11 12">
    <name type="scientific">Chlorella vulgaris</name>
    <name type="common">Green alga</name>
    <dbReference type="NCBI Taxonomy" id="3077"/>
    <lineage>
        <taxon>Eukaryota</taxon>
        <taxon>Viridiplantae</taxon>
        <taxon>Chlorophyta</taxon>
        <taxon>core chlorophytes</taxon>
        <taxon>Trebouxiophyceae</taxon>
        <taxon>Chlorellales</taxon>
        <taxon>Chlorellaceae</taxon>
        <taxon>Chlorella clade</taxon>
        <taxon>Chlorella</taxon>
    </lineage>
</organism>
<feature type="transmembrane region" description="Helical" evidence="9">
    <location>
        <begin position="589"/>
        <end position="610"/>
    </location>
</feature>
<evidence type="ECO:0000313" key="12">
    <source>
        <dbReference type="Proteomes" id="UP001055712"/>
    </source>
</evidence>
<dbReference type="SMART" id="SM00382">
    <property type="entry name" value="AAA"/>
    <property type="match status" value="1"/>
</dbReference>
<keyword evidence="8 9" id="KW-0472">Membrane</keyword>
<comment type="caution">
    <text evidence="11">The sequence shown here is derived from an EMBL/GenBank/DDBJ whole genome shotgun (WGS) entry which is preliminary data.</text>
</comment>
<evidence type="ECO:0000256" key="7">
    <source>
        <dbReference type="ARBA" id="ARBA00022989"/>
    </source>
</evidence>
<feature type="domain" description="ABC transporter" evidence="10">
    <location>
        <begin position="683"/>
        <end position="920"/>
    </location>
</feature>
<name>A0A9D4TZ82_CHLVU</name>
<keyword evidence="4 9" id="KW-0812">Transmembrane</keyword>
<dbReference type="Pfam" id="PF24526">
    <property type="entry name" value="ABCA12_C"/>
    <property type="match status" value="1"/>
</dbReference>
<sequence>MDEGQDADQRSFQRSYSQQQAARIKTKFKTQANALLRKNGMQQRRSWVGSLVVVLMPILFCALLFVLQKVINNAINTPDNRCGCYCNLCYKTVNGIEQAFNSSSPENACQPFEQCTTYNESLCGLEYSSSSQAAFCPITTPSTWPALIQAPPINLTDGTVDLATLNSTALFTGADRAVAEVLAASLFFVPNVTAEDEAAATASLVAGYAAGAVNASALSQLGLVMGTTELGEDFYSLQLEPAFVNSEDYNASILNAVSSAANPNSVDSTAVLEGYLNRSTILGLAAPSVNLFTVVSQYAANASDIQDQAYCAYRDSRCAGTPAVQAWDFQDTSQTKLNLLMFYNGTSRAEEGPPAILRVNQGINRATNAFLRYALGGEEYQAWLLGLQEMPKGGSRLSIDFSSLLGPLFFCWLLQLLLPSMLNQLVYEKERRLRSIMKMHGLGDAAYWTIQYTWFFLLNFVFSWILILFGSLINLSFFRRTSYSFQFVFYWLWVNCLVSFAFLLSTLFKSAKTAVVVGFLYVFGTGLVGVLLLQTFISEAYWWVIFLELVPGWALYRGLYEIAQYAFRGNAQDRQGMSWSSLGDTNNGVPAVMAIMAVETVVFMVIAWYLEQVVDTGVGVRRHPLFFLGRFRKDKPVKQHAKVVDGGGGADEAVTVGVEAEDVRAERQRVEGLSPGASHEASIVIRDLHKTFPAPFGGIGKQAVRGLTLAIQRGECFGLLGPNGAGKSTTLNMLTGFLDPTHGTALIEGHDIRREMNTIYSLMGVCPQDNLLWERLTAREHLTFYGRLKNLRGQQLTTAVNDALRKVNLLNGGVGDKQVRRYSGGMKRRLSVAISFIGSPLVVYLDEPSTGLDPASRQNLWSVVKAAKEERAIILTTHSMEEATVLCDRLGIFVDGTLVCIGNPKELTSRYGGYLVFTITTPLEQEAAAHALVTRMSPGARLTYALAGTRKYELPVQEVTLPGVFETMEAAKAELRVLDWGVANATLEEVFIKFAKSLGVAGG</sequence>
<keyword evidence="3" id="KW-0813">Transport</keyword>
<dbReference type="InterPro" id="IPR013525">
    <property type="entry name" value="ABC2_TM"/>
</dbReference>
<dbReference type="InterPro" id="IPR003593">
    <property type="entry name" value="AAA+_ATPase"/>
</dbReference>
<proteinExistence type="inferred from homology"/>
<dbReference type="PROSITE" id="PS50893">
    <property type="entry name" value="ABC_TRANSPORTER_2"/>
    <property type="match status" value="1"/>
</dbReference>
<dbReference type="InterPro" id="IPR003439">
    <property type="entry name" value="ABC_transporter-like_ATP-bd"/>
</dbReference>
<feature type="transmembrane region" description="Helical" evidence="9">
    <location>
        <begin position="404"/>
        <end position="426"/>
    </location>
</feature>
<evidence type="ECO:0000256" key="6">
    <source>
        <dbReference type="ARBA" id="ARBA00022840"/>
    </source>
</evidence>
<comment type="similarity">
    <text evidence="2">Belongs to the ABC transporter superfamily. ABCA family. CPR flippase (TC 3.A.1.211) subfamily.</text>
</comment>
<dbReference type="EMBL" id="SIDB01000001">
    <property type="protein sequence ID" value="KAI3438523.1"/>
    <property type="molecule type" value="Genomic_DNA"/>
</dbReference>
<dbReference type="GO" id="GO:0016020">
    <property type="term" value="C:membrane"/>
    <property type="evidence" value="ECO:0007669"/>
    <property type="project" value="UniProtKB-SubCell"/>
</dbReference>
<keyword evidence="7 9" id="KW-1133">Transmembrane helix</keyword>
<evidence type="ECO:0000256" key="3">
    <source>
        <dbReference type="ARBA" id="ARBA00022448"/>
    </source>
</evidence>
<keyword evidence="6" id="KW-0067">ATP-binding</keyword>
<keyword evidence="5" id="KW-0547">Nucleotide-binding</keyword>
<dbReference type="InterPro" id="IPR026082">
    <property type="entry name" value="ABCA"/>
</dbReference>
<dbReference type="AlphaFoldDB" id="A0A9D4TZ82"/>
<feature type="transmembrane region" description="Helical" evidence="9">
    <location>
        <begin position="47"/>
        <end position="67"/>
    </location>
</feature>
<dbReference type="Proteomes" id="UP001055712">
    <property type="component" value="Unassembled WGS sequence"/>
</dbReference>